<protein>
    <recommendedName>
        <fullName evidence="3">Lipoprotein</fullName>
    </recommendedName>
</protein>
<proteinExistence type="predicted"/>
<evidence type="ECO:0000313" key="1">
    <source>
        <dbReference type="EMBL" id="RYB03091.1"/>
    </source>
</evidence>
<reference evidence="1 2" key="1">
    <citation type="submission" date="2018-09" db="EMBL/GenBank/DDBJ databases">
        <authorList>
            <person name="Grouzdev D.S."/>
            <person name="Krutkina M.S."/>
        </authorList>
    </citation>
    <scope>NUCLEOTIDE SEQUENCE [LARGE SCALE GENOMIC DNA]</scope>
    <source>
        <strain evidence="1 2">RmlP001</strain>
    </source>
</reference>
<accession>A0A4V1RIB1</accession>
<keyword evidence="2" id="KW-1185">Reference proteome</keyword>
<dbReference type="EMBL" id="QYBC01000016">
    <property type="protein sequence ID" value="RYB03091.1"/>
    <property type="molecule type" value="Genomic_DNA"/>
</dbReference>
<dbReference type="RefSeq" id="WP_129220729.1">
    <property type="nucleotide sequence ID" value="NZ_QYBC01000016.1"/>
</dbReference>
<evidence type="ECO:0008006" key="3">
    <source>
        <dbReference type="Google" id="ProtNLM"/>
    </source>
</evidence>
<name>A0A4V1RIB1_9HYPH</name>
<dbReference type="Proteomes" id="UP000289411">
    <property type="component" value="Unassembled WGS sequence"/>
</dbReference>
<dbReference type="PROSITE" id="PS51257">
    <property type="entry name" value="PROKAR_LIPOPROTEIN"/>
    <property type="match status" value="1"/>
</dbReference>
<reference evidence="1 2" key="2">
    <citation type="submission" date="2019-02" db="EMBL/GenBank/DDBJ databases">
        <title>'Lichenibacterium ramalinii' gen. nov. sp. nov., 'Lichenibacterium minor' gen. nov. sp. nov.</title>
        <authorList>
            <person name="Pankratov T."/>
        </authorList>
    </citation>
    <scope>NUCLEOTIDE SEQUENCE [LARGE SCALE GENOMIC DNA]</scope>
    <source>
        <strain evidence="1 2">RmlP001</strain>
    </source>
</reference>
<evidence type="ECO:0000313" key="2">
    <source>
        <dbReference type="Proteomes" id="UP000289411"/>
    </source>
</evidence>
<dbReference type="AlphaFoldDB" id="A0A4V1RIB1"/>
<comment type="caution">
    <text evidence="1">The sequence shown here is derived from an EMBL/GenBank/DDBJ whole genome shotgun (WGS) entry which is preliminary data.</text>
</comment>
<organism evidence="1 2">
    <name type="scientific">Lichenibacterium ramalinae</name>
    <dbReference type="NCBI Taxonomy" id="2316527"/>
    <lineage>
        <taxon>Bacteria</taxon>
        <taxon>Pseudomonadati</taxon>
        <taxon>Pseudomonadota</taxon>
        <taxon>Alphaproteobacteria</taxon>
        <taxon>Hyphomicrobiales</taxon>
        <taxon>Lichenihabitantaceae</taxon>
        <taxon>Lichenibacterium</taxon>
    </lineage>
</organism>
<gene>
    <name evidence="1" type="ORF">D3272_18685</name>
</gene>
<sequence length="95" mass="10364">MMVLRGMGKARTWIVPSGVAVTLLMGCWSPSRSAERHDTCEEQGEIVAIYDCQSGLVLWSRQPPGQTLPTLSSGRQLCRLMSGQGRSPAADERCL</sequence>